<dbReference type="EMBL" id="JAGGLC010000006">
    <property type="protein sequence ID" value="MBP1988072.1"/>
    <property type="molecule type" value="Genomic_DNA"/>
</dbReference>
<dbReference type="SUPFAM" id="SSF55961">
    <property type="entry name" value="Bet v1-like"/>
    <property type="match status" value="1"/>
</dbReference>
<dbReference type="AlphaFoldDB" id="A0A8T4H0H8"/>
<comment type="caution">
    <text evidence="2">The sequence shown here is derived from an EMBL/GenBank/DDBJ whole genome shotgun (WGS) entry which is preliminary data.</text>
</comment>
<dbReference type="CDD" id="cd07820">
    <property type="entry name" value="SRPBCC_3"/>
    <property type="match status" value="1"/>
</dbReference>
<dbReference type="Gene3D" id="3.30.530.20">
    <property type="match status" value="1"/>
</dbReference>
<evidence type="ECO:0000259" key="1">
    <source>
        <dbReference type="Pfam" id="PF03364"/>
    </source>
</evidence>
<dbReference type="InterPro" id="IPR005031">
    <property type="entry name" value="COQ10_START"/>
</dbReference>
<evidence type="ECO:0000313" key="3">
    <source>
        <dbReference type="Proteomes" id="UP000823736"/>
    </source>
</evidence>
<dbReference type="Proteomes" id="UP000823736">
    <property type="component" value="Unassembled WGS sequence"/>
</dbReference>
<protein>
    <submittedName>
        <fullName evidence="2">Ligand-binding SRPBCC domain-containing protein</fullName>
    </submittedName>
</protein>
<reference evidence="2" key="1">
    <citation type="submission" date="2021-03" db="EMBL/GenBank/DDBJ databases">
        <title>Genomic Encyclopedia of Type Strains, Phase IV (KMG-IV): sequencing the most valuable type-strain genomes for metagenomic binning, comparative biology and taxonomic classification.</title>
        <authorList>
            <person name="Goeker M."/>
        </authorList>
    </citation>
    <scope>NUCLEOTIDE SEQUENCE</scope>
    <source>
        <strain evidence="2">DSM 26232</strain>
    </source>
</reference>
<name>A0A8T4H0H8_9EURY</name>
<dbReference type="OrthoDB" id="10357at2157"/>
<dbReference type="RefSeq" id="WP_209492423.1">
    <property type="nucleotide sequence ID" value="NZ_JAGGLC010000006.1"/>
</dbReference>
<feature type="domain" description="Coenzyme Q-binding protein COQ10 START" evidence="1">
    <location>
        <begin position="10"/>
        <end position="138"/>
    </location>
</feature>
<organism evidence="2 3">
    <name type="scientific">Halolamina salifodinae</name>
    <dbReference type="NCBI Taxonomy" id="1202767"/>
    <lineage>
        <taxon>Archaea</taxon>
        <taxon>Methanobacteriati</taxon>
        <taxon>Methanobacteriota</taxon>
        <taxon>Stenosarchaea group</taxon>
        <taxon>Halobacteria</taxon>
        <taxon>Halobacteriales</taxon>
        <taxon>Haloferacaceae</taxon>
    </lineage>
</organism>
<dbReference type="Pfam" id="PF03364">
    <property type="entry name" value="Polyketide_cyc"/>
    <property type="match status" value="1"/>
</dbReference>
<gene>
    <name evidence="2" type="ORF">J2753_002584</name>
</gene>
<dbReference type="InterPro" id="IPR023393">
    <property type="entry name" value="START-like_dom_sf"/>
</dbReference>
<sequence length="161" mass="17995">MPTYTRRTRVDAPLADVWAFHSRVGGLEALTPGFMNLEVGAVRGPDGNPDPELLMQGSQIEMSLRPFGVGPRQHWTSLITEREEGDGVAWFRDEMHDGPFPRWDHTHTFRAAAGGGTVIEDRLVYELPLGPLGRLFGPLGVVGFAPMFRARHQRTKQILEH</sequence>
<evidence type="ECO:0000313" key="2">
    <source>
        <dbReference type="EMBL" id="MBP1988072.1"/>
    </source>
</evidence>
<proteinExistence type="predicted"/>
<keyword evidence="3" id="KW-1185">Reference proteome</keyword>
<accession>A0A8T4H0H8</accession>